<organism evidence="1 2">
    <name type="scientific">Malus domestica</name>
    <name type="common">Apple</name>
    <name type="synonym">Pyrus malus</name>
    <dbReference type="NCBI Taxonomy" id="3750"/>
    <lineage>
        <taxon>Eukaryota</taxon>
        <taxon>Viridiplantae</taxon>
        <taxon>Streptophyta</taxon>
        <taxon>Embryophyta</taxon>
        <taxon>Tracheophyta</taxon>
        <taxon>Spermatophyta</taxon>
        <taxon>Magnoliopsida</taxon>
        <taxon>eudicotyledons</taxon>
        <taxon>Gunneridae</taxon>
        <taxon>Pentapetalae</taxon>
        <taxon>rosids</taxon>
        <taxon>fabids</taxon>
        <taxon>Rosales</taxon>
        <taxon>Rosaceae</taxon>
        <taxon>Amygdaloideae</taxon>
        <taxon>Maleae</taxon>
        <taxon>Malus</taxon>
    </lineage>
</organism>
<keyword evidence="2" id="KW-1185">Reference proteome</keyword>
<sequence length="129" mass="15508">MSLDEKLEMVKDFLIATSAKDLPTKERWDQDAPYNNCILESTNQNFWIYKKTVVSVELLCSKVPEKIRREYFHCPRTRRKYSDGNWGCRSSKDIGKVKEIQKNAMVVKYRSLRRLRRRMRRKTFHTTSK</sequence>
<dbReference type="Proteomes" id="UP000290289">
    <property type="component" value="Unassembled WGS sequence"/>
</dbReference>
<feature type="non-terminal residue" evidence="1">
    <location>
        <position position="129"/>
    </location>
</feature>
<reference evidence="1 2" key="1">
    <citation type="submission" date="2018-10" db="EMBL/GenBank/DDBJ databases">
        <title>A high-quality apple genome assembly.</title>
        <authorList>
            <person name="Hu J."/>
        </authorList>
    </citation>
    <scope>NUCLEOTIDE SEQUENCE [LARGE SCALE GENOMIC DNA]</scope>
    <source>
        <strain evidence="2">cv. HFTH1</strain>
        <tissue evidence="1">Young leaf</tissue>
    </source>
</reference>
<dbReference type="EMBL" id="RDQH01000324">
    <property type="protein sequence ID" value="RXI09504.1"/>
    <property type="molecule type" value="Genomic_DNA"/>
</dbReference>
<proteinExistence type="predicted"/>
<evidence type="ECO:0000313" key="2">
    <source>
        <dbReference type="Proteomes" id="UP000290289"/>
    </source>
</evidence>
<name>A0A498KSS6_MALDO</name>
<gene>
    <name evidence="1" type="ORF">DVH24_042602</name>
</gene>
<dbReference type="AlphaFoldDB" id="A0A498KSS6"/>
<evidence type="ECO:0000313" key="1">
    <source>
        <dbReference type="EMBL" id="RXI09504.1"/>
    </source>
</evidence>
<accession>A0A498KSS6</accession>
<comment type="caution">
    <text evidence="1">The sequence shown here is derived from an EMBL/GenBank/DDBJ whole genome shotgun (WGS) entry which is preliminary data.</text>
</comment>
<protein>
    <submittedName>
        <fullName evidence="1">Uncharacterized protein</fullName>
    </submittedName>
</protein>